<feature type="region of interest" description="Disordered" evidence="2">
    <location>
        <begin position="3182"/>
        <end position="3249"/>
    </location>
</feature>
<sequence length="3706" mass="392546">MKAARSLRKEDSKQGLILIGTDGPRGRDTDPTQRFATDVPKRKGSLPMPPLRQNSFGLRTDQENKLTKKRKDKTALPRRNHFFRRSQSAQPSLFRTAVGVAVLVAEGSVPEDGAAGDQNDMAGGRMDGGLAEEEDEEAARLSDVRMMQTLACMLEPLIELEESSVSRKKKQGALTLSMLLAVAKLAHAVAQQERGLDLRSLTPREASQPPQLSSAPTVQQQTAARRVKSSVATLRTTEKSDEKEAALAQLVSLVEKSKALMVVVLSEGGIGPIIQMMDRGSSKAKEQSLVLLRRVAELFPEQRASIVKEGGLTPLIKLLASTSLKAQVRVEAALTVATIVHAHKGHQAEMVKAGAVRPLVRLLSNESRDEQLAAAKALCSLCAGNVDTCKRVVSEDGVAPLARFILPAVASATPAGAILQQASTIGALYDLLRERSAVTSRRVPRLAGLSVLATSANEGAKDLTDAENALQQLALAFPETRSPTVGIDLLLPLVTLATSTLKCARHALAALLVLAFDLPPEFLIEVDAIPLFVRCLCDPEAEEAIVRGSAAALAQLAATQHGREVVTGASAELLVQLTSGTPLVQEQVMTVLLAIAEDGEGQRAIFESPGAAEAIVRLAVGDSPVGKAVGTRVLCLLARQKASVPALIAAGAAKALVEQLGVKELELQEAAAAALAQLTSPPPLARAGGDAGLIAVVEAGGVAPLVRALRHGEGLRLRKHAMQSLFHLAKSSASKPAIAADGEIIEACVNALRDLPGGEVREQAAAMLAAVSETGKRMEIITAGGVEVLMALLRCEHEGAQLQAVRALCTLADVPEAHLVVVDHALGPVVALAGRGGGAQVYAASLLHKLAGGENPKVVTALAMSDVVMRLFVAQLAGDFTSQRAAVLSLRSLCARHEAQEAVVRHRGVAGLVSVASNAEMDLLTKKAAAHALAGLAAPPHTEGVALSGGAAVLVDVLKISAGDPSQGAAALTHMCVAALEQLVEFEEGRAAILAGCVPSLVELLSSKSKAVQAHALSVIDTISTDSAGQEAVGATDAAVPLVKIAENLPSATSLCAAGVLCRLAKRQENVPALINAKAAVPFVALLRDGTEEQQEGAVAALATLTSDARSREARARDDFEPGTPREARGTGGQAAVVKAEGVPPLVQALRHKRPRVCAHAVHAVHNLAAFGETRSTIAGEAAVVSGCVQLLKQADEDAEEMAEEERAVKQHAVATLAWLADSGKRAALVEQGAIEVLMAVLEAGVDQLAVVDAARAICSIAEHVESHPLMAQVGLGILVVLAEGKGKAQEYAAATLHKLSAGRHAEALQMLASSLASVTLLVKQLRGSMEESRTAVSSLRHLTTNVAARQAIVQCGGVESLVEVAQSAKMGKDSRKEATLTLAALAVPAHAEALAKDGAVPVLAEAFGHGGAELTLATAPALDVLSAVPLGREAILRGGAVPYVRALSNKNEVVQRHALHVLARLALRNDGLEAMGAANAPRPLVLLAAPNSPLARCATGVLCHLARLGKLVPALIAARAAPPFVAQLRNTTGEEAAAAATALRQLTSGQKDEASDDEGDEEGGGCASRRLKKQKSSALLAYVASTGADGLVAAAKAGAVEALVAALRHGERSVQEPAMQTLYNLAMCGETRQHVAHDEECVGACVHMLRTSEVSEVKTRAAATLAILAAGTRRADLLASGGVEALMRLLQREGEARSTALQAVRALSVLAEDTASHALIAAAGIAPLVAATAARGRTGEAATQTLHRLASGGDEDAADAVSCSEPAVALLVRLLAGSEAQQAAAARSLRHIAGRPAAQRTIFDSDGGSALVLLAGAGAGGEVTQHACYAVAALARSEYGEALVAAGGVDTLSGAISARHEEALTAEAAGALEHLARTAYGEAAVLRAGVSPLVGLLDAPPELHASRGAALRVLLRLAAAEGGPEAIGGAGGAQPLVRLAAEDACARHVLCRVARATSQARALVEAGLAGVLVAMLRGGAAEEQHEAAAALDAATRDSAAGGRRAAVDAGCVPPLVRLLSRCRRDGSAATAASPLRALHQLTSLEGAAAGVAETEGLIEACVAMLSPPWGESVHEHAAGTLACIADAGIAPPLVRAGATEALVELLRSGRSGVALQAVRALAALARDSASHAPMARAGLEPIIALAGGGGEAEARGFAVQALHRLSAGGNAEAMEAIAGSKETTGLLLAQLDGTPEERAAAVASVRQIVASGHEAARHEIVASGGVASLVKMFHAADTSGTAREDAVLAIAALSEPPHSEAVAASGAVATLIDALAYDSADLSGACATALEALVRTASGEKATLHGGIEPLVSALGRTRVEQVQRSVLHVLTYLVEAGKGQADVGAAGAARPLVQLMDGENPELQYLAVRLLRGMASSEANCQSIVDAEGVGSAVMLLRAEDHETQCLAMGALGSISVHLADLKALGSSITPSTFIRISNFSKEHEEAPESAEAAAAVLALLTSDLSNVNNILITGGAKGLAMSARDGSTEVVRKRAASALEAIAPTVCGRFYTSMKEWPSPLLMEPSFWHASMVEFLSPRVEKAYPTLATASGNFYFELYHLCSTLVILQQRIAREEDPASAMDDEELVNAVKEVLETFENEPHSLDFISTIFPHVSQRAKSKIDDFSEFPIKDLPDIAHLGMEVLNRVQGMPLAEKALRALYIRYLNAEKPHEWKQLFKDATRTAYNLKYMFREDLDIARSKFYENLDKNLSGKPREMFRKLVEGAFQMYNGLVDQETLARTDFLTNPHALIEVVLEGVKSGDSRVRLLGEIATKYMKTYIEHDPPKLPLTPHHTQIVAMLIFSQFFEQKEKMKEEGVQAVILQMMTGEGKSIVIAMMAIYTVKQLGKRVHVLENNEGLLERDFAAYESFYHSFGLTCNKTIDLTSDICYCLKRQNNQFFNQHILVGDLDLSETVLIVDEVDDLVVNERPSLLYNAKDELLTPHYKTCYTALINGSGKPPKVDNAIWEDCIRIKKDADSKVKGVHYTQGDSGWLMLEEGPDGTPRLPKVPLTNDWLVYKNYQDYEIEPSKNTFRNSLCTPYMYTKYSCIFGLTGSVGGEAEREYIKKTYALHVYEVPQFLKTCKNTSKEEAKNLGVVIKSKTTEMIDEVVETAVRYHTEVPVLIITRGAEKDELQKVVKALDDRMSDPSKGGVGRHPSQRRMTSRDWDKVKVLAQVMSSDLPSTEPPPTSRHTIAVSPLKSEAARRSMSKTSLLESPTKAMRGSNCRLSMPTQEPGKLVSRQSISNKKRNSSLEVIAKKLNPRIQILQERNEKGESMIATANAVIEQATRRCYSDKREPYFQITVTDWFGGRGHDFDCMDEAANHAGGMLVIATAVPDAREWAQWKGRTARQDRPGQYFVVLSAEEEPFKSVPGLAASLRQFPPDKIIDELLRRKDLVTAEALVGFEKEQARGTWVNELCEKYYRANPRNHDEPWPGMPSDVKLRDMLSVPYASGAKIKDAAQSRLGINLQGPPARWGWKDDQLFEIEPKRAPMACIFLIDRTFEGFLQNVVDAVVNVYDKYLEPDDLVGYYGLGEKWIFNVQEKGKNSDKLREQIVNSVEKAGDPHVYSSITKCVDCLATEVDDRYSKWLVVLTDTADFECANEKGVFDKGSKERAEKAVDDVIAKMKTLTGLNLVIIDACGIANFDAKHMLWPTWHALSQKLTDEVGNGNTGLNIEATNVSEIDEAFEKVAGAMAGGGAAG</sequence>
<evidence type="ECO:0000256" key="1">
    <source>
        <dbReference type="PROSITE-ProRule" id="PRU00259"/>
    </source>
</evidence>
<feature type="region of interest" description="Disordered" evidence="2">
    <location>
        <begin position="1548"/>
        <end position="1570"/>
    </location>
</feature>
<feature type="compositionally biased region" description="Basic and acidic residues" evidence="2">
    <location>
        <begin position="1111"/>
        <end position="1129"/>
    </location>
</feature>
<dbReference type="PANTHER" id="PTHR23315:SF7">
    <property type="entry name" value="U-BOX DOMAIN-CONTAINING PROTEIN 4"/>
    <property type="match status" value="1"/>
</dbReference>
<dbReference type="GO" id="GO:0005524">
    <property type="term" value="F:ATP binding"/>
    <property type="evidence" value="ECO:0007669"/>
    <property type="project" value="InterPro"/>
</dbReference>
<feature type="repeat" description="ARM" evidence="1">
    <location>
        <begin position="310"/>
        <end position="354"/>
    </location>
</feature>
<feature type="repeat" description="ARM" evidence="1">
    <location>
        <begin position="2098"/>
        <end position="2140"/>
    </location>
</feature>
<evidence type="ECO:0000259" key="3">
    <source>
        <dbReference type="Pfam" id="PF07517"/>
    </source>
</evidence>
<comment type="caution">
    <text evidence="4">The sequence shown here is derived from an EMBL/GenBank/DDBJ whole genome shotgun (WGS) entry which is preliminary data.</text>
</comment>
<dbReference type="Pfam" id="PF07517">
    <property type="entry name" value="SecA_DEAD"/>
    <property type="match status" value="1"/>
</dbReference>
<feature type="compositionally biased region" description="Acidic residues" evidence="2">
    <location>
        <begin position="1555"/>
        <end position="1564"/>
    </location>
</feature>
<organism evidence="4 5">
    <name type="scientific">Prymnesium parvum</name>
    <name type="common">Toxic golden alga</name>
    <dbReference type="NCBI Taxonomy" id="97485"/>
    <lineage>
        <taxon>Eukaryota</taxon>
        <taxon>Haptista</taxon>
        <taxon>Haptophyta</taxon>
        <taxon>Prymnesiophyceae</taxon>
        <taxon>Prymnesiales</taxon>
        <taxon>Prymnesiaceae</taxon>
        <taxon>Prymnesium</taxon>
    </lineage>
</organism>
<evidence type="ECO:0000313" key="4">
    <source>
        <dbReference type="EMBL" id="KAL1522513.1"/>
    </source>
</evidence>
<dbReference type="SUPFAM" id="SSF52540">
    <property type="entry name" value="P-loop containing nucleoside triphosphate hydrolases"/>
    <property type="match status" value="2"/>
</dbReference>
<dbReference type="InterPro" id="IPR016024">
    <property type="entry name" value="ARM-type_fold"/>
</dbReference>
<dbReference type="PANTHER" id="PTHR23315">
    <property type="entry name" value="U BOX DOMAIN-CONTAINING"/>
    <property type="match status" value="1"/>
</dbReference>
<dbReference type="InterPro" id="IPR027417">
    <property type="entry name" value="P-loop_NTPase"/>
</dbReference>
<feature type="domain" description="SecA DEAD-like N-terminal" evidence="3">
    <location>
        <begin position="2796"/>
        <end position="2894"/>
    </location>
</feature>
<dbReference type="EMBL" id="JBGBPQ010000006">
    <property type="protein sequence ID" value="KAL1522513.1"/>
    <property type="molecule type" value="Genomic_DNA"/>
</dbReference>
<feature type="repeat" description="ARM" evidence="1">
    <location>
        <begin position="1317"/>
        <end position="1358"/>
    </location>
</feature>
<evidence type="ECO:0000313" key="5">
    <source>
        <dbReference type="Proteomes" id="UP001515480"/>
    </source>
</evidence>
<feature type="region of interest" description="Disordered" evidence="2">
    <location>
        <begin position="1"/>
        <end position="77"/>
    </location>
</feature>
<feature type="repeat" description="ARM" evidence="1">
    <location>
        <begin position="1141"/>
        <end position="1183"/>
    </location>
</feature>
<feature type="region of interest" description="Disordered" evidence="2">
    <location>
        <begin position="203"/>
        <end position="238"/>
    </location>
</feature>
<dbReference type="InterPro" id="IPR011989">
    <property type="entry name" value="ARM-like"/>
</dbReference>
<dbReference type="Gene3D" id="3.40.50.300">
    <property type="entry name" value="P-loop containing nucleotide triphosphate hydrolases"/>
    <property type="match status" value="2"/>
</dbReference>
<dbReference type="SUPFAM" id="SSF48371">
    <property type="entry name" value="ARM repeat"/>
    <property type="match status" value="6"/>
</dbReference>
<name>A0AB34JLG4_PRYPA</name>
<feature type="region of interest" description="Disordered" evidence="2">
    <location>
        <begin position="1111"/>
        <end position="1133"/>
    </location>
</feature>
<feature type="compositionally biased region" description="Basic residues" evidence="2">
    <location>
        <begin position="67"/>
        <end position="77"/>
    </location>
</feature>
<evidence type="ECO:0000256" key="2">
    <source>
        <dbReference type="SAM" id="MobiDB-lite"/>
    </source>
</evidence>
<reference evidence="4 5" key="1">
    <citation type="journal article" date="2024" name="Science">
        <title>Giant polyketide synthase enzymes in the biosynthesis of giant marine polyether toxins.</title>
        <authorList>
            <person name="Fallon T.R."/>
            <person name="Shende V.V."/>
            <person name="Wierzbicki I.H."/>
            <person name="Pendleton A.L."/>
            <person name="Watervoot N.F."/>
            <person name="Auber R.P."/>
            <person name="Gonzalez D.J."/>
            <person name="Wisecaver J.H."/>
            <person name="Moore B.S."/>
        </authorList>
    </citation>
    <scope>NUCLEOTIDE SEQUENCE [LARGE SCALE GENOMIC DNA]</scope>
    <source>
        <strain evidence="4 5">12B1</strain>
    </source>
</reference>
<feature type="repeat" description="ARM" evidence="1">
    <location>
        <begin position="996"/>
        <end position="1033"/>
    </location>
</feature>
<keyword evidence="5" id="KW-1185">Reference proteome</keyword>
<proteinExistence type="predicted"/>
<dbReference type="Gene3D" id="1.25.10.10">
    <property type="entry name" value="Leucine-rich Repeat Variant"/>
    <property type="match status" value="13"/>
</dbReference>
<dbReference type="GO" id="GO:0016020">
    <property type="term" value="C:membrane"/>
    <property type="evidence" value="ECO:0007669"/>
    <property type="project" value="InterPro"/>
</dbReference>
<dbReference type="InterPro" id="IPR011115">
    <property type="entry name" value="SecA_DEAD"/>
</dbReference>
<feature type="region of interest" description="Disordered" evidence="2">
    <location>
        <begin position="3147"/>
        <end position="3168"/>
    </location>
</feature>
<feature type="repeat" description="ARM" evidence="1">
    <location>
        <begin position="1682"/>
        <end position="1725"/>
    </location>
</feature>
<dbReference type="GO" id="GO:0017038">
    <property type="term" value="P:protein import"/>
    <property type="evidence" value="ECO:0007669"/>
    <property type="project" value="InterPro"/>
</dbReference>
<feature type="repeat" description="ARM" evidence="1">
    <location>
        <begin position="527"/>
        <end position="571"/>
    </location>
</feature>
<feature type="repeat" description="ARM" evidence="1">
    <location>
        <begin position="1599"/>
        <end position="1627"/>
    </location>
</feature>
<gene>
    <name evidence="4" type="ORF">AB1Y20_017500</name>
</gene>
<dbReference type="PROSITE" id="PS50176">
    <property type="entry name" value="ARM_REPEAT"/>
    <property type="match status" value="9"/>
</dbReference>
<dbReference type="Pfam" id="PF00514">
    <property type="entry name" value="Arm"/>
    <property type="match status" value="2"/>
</dbReference>
<protein>
    <recommendedName>
        <fullName evidence="3">SecA DEAD-like N-terminal domain-containing protein</fullName>
    </recommendedName>
</protein>
<feature type="repeat" description="ARM" evidence="1">
    <location>
        <begin position="2349"/>
        <end position="2391"/>
    </location>
</feature>
<dbReference type="SMART" id="SM00185">
    <property type="entry name" value="ARM"/>
    <property type="match status" value="32"/>
</dbReference>
<accession>A0AB34JLG4</accession>
<dbReference type="Proteomes" id="UP001515480">
    <property type="component" value="Unassembled WGS sequence"/>
</dbReference>
<dbReference type="InterPro" id="IPR000225">
    <property type="entry name" value="Armadillo"/>
</dbReference>
<feature type="compositionally biased region" description="Polar residues" evidence="2">
    <location>
        <begin position="208"/>
        <end position="223"/>
    </location>
</feature>